<feature type="region of interest" description="Disordered" evidence="1">
    <location>
        <begin position="128"/>
        <end position="155"/>
    </location>
</feature>
<reference evidence="2" key="1">
    <citation type="journal article" date="2005" name="PLoS Biol.">
        <title>The genomes of Oryza sativa: a history of duplications.</title>
        <authorList>
            <person name="Yu J."/>
            <person name="Wang J."/>
            <person name="Lin W."/>
            <person name="Li S."/>
            <person name="Li H."/>
            <person name="Zhou J."/>
            <person name="Ni P."/>
            <person name="Dong W."/>
            <person name="Hu S."/>
            <person name="Zeng C."/>
            <person name="Zhang J."/>
            <person name="Zhang Y."/>
            <person name="Li R."/>
            <person name="Xu Z."/>
            <person name="Li S."/>
            <person name="Li X."/>
            <person name="Zheng H."/>
            <person name="Cong L."/>
            <person name="Lin L."/>
            <person name="Yin J."/>
            <person name="Geng J."/>
            <person name="Li G."/>
            <person name="Shi J."/>
            <person name="Liu J."/>
            <person name="Lv H."/>
            <person name="Li J."/>
            <person name="Wang J."/>
            <person name="Deng Y."/>
            <person name="Ran L."/>
            <person name="Shi X."/>
            <person name="Wang X."/>
            <person name="Wu Q."/>
            <person name="Li C."/>
            <person name="Ren X."/>
            <person name="Wang J."/>
            <person name="Wang X."/>
            <person name="Li D."/>
            <person name="Liu D."/>
            <person name="Zhang X."/>
            <person name="Ji Z."/>
            <person name="Zhao W."/>
            <person name="Sun Y."/>
            <person name="Zhang Z."/>
            <person name="Bao J."/>
            <person name="Han Y."/>
            <person name="Dong L."/>
            <person name="Ji J."/>
            <person name="Chen P."/>
            <person name="Wu S."/>
            <person name="Liu J."/>
            <person name="Xiao Y."/>
            <person name="Bu D."/>
            <person name="Tan J."/>
            <person name="Yang L."/>
            <person name="Ye C."/>
            <person name="Zhang J."/>
            <person name="Xu J."/>
            <person name="Zhou Y."/>
            <person name="Yu Y."/>
            <person name="Zhang B."/>
            <person name="Zhuang S."/>
            <person name="Wei H."/>
            <person name="Liu B."/>
            <person name="Lei M."/>
            <person name="Yu H."/>
            <person name="Li Y."/>
            <person name="Xu H."/>
            <person name="Wei S."/>
            <person name="He X."/>
            <person name="Fang L."/>
            <person name="Zhang Z."/>
            <person name="Zhang Y."/>
            <person name="Huang X."/>
            <person name="Su Z."/>
            <person name="Tong W."/>
            <person name="Li J."/>
            <person name="Tong Z."/>
            <person name="Li S."/>
            <person name="Ye J."/>
            <person name="Wang L."/>
            <person name="Fang L."/>
            <person name="Lei T."/>
            <person name="Chen C."/>
            <person name="Chen H."/>
            <person name="Xu Z."/>
            <person name="Li H."/>
            <person name="Huang H."/>
            <person name="Zhang F."/>
            <person name="Xu H."/>
            <person name="Li N."/>
            <person name="Zhao C."/>
            <person name="Li S."/>
            <person name="Dong L."/>
            <person name="Huang Y."/>
            <person name="Li L."/>
            <person name="Xi Y."/>
            <person name="Qi Q."/>
            <person name="Li W."/>
            <person name="Zhang B."/>
            <person name="Hu W."/>
            <person name="Zhang Y."/>
            <person name="Tian X."/>
            <person name="Jiao Y."/>
            <person name="Liang X."/>
            <person name="Jin J."/>
            <person name="Gao L."/>
            <person name="Zheng W."/>
            <person name="Hao B."/>
            <person name="Liu S."/>
            <person name="Wang W."/>
            <person name="Yuan L."/>
            <person name="Cao M."/>
            <person name="McDermott J."/>
            <person name="Samudrala R."/>
            <person name="Wang J."/>
            <person name="Wong G.K."/>
            <person name="Yang H."/>
        </authorList>
    </citation>
    <scope>NUCLEOTIDE SEQUENCE [LARGE SCALE GENOMIC DNA]</scope>
</reference>
<protein>
    <submittedName>
        <fullName evidence="2">Uncharacterized protein</fullName>
    </submittedName>
</protein>
<name>B9G2V3_ORYSJ</name>
<evidence type="ECO:0000256" key="1">
    <source>
        <dbReference type="SAM" id="MobiDB-lite"/>
    </source>
</evidence>
<dbReference type="Proteomes" id="UP000007752">
    <property type="component" value="Chromosome 9"/>
</dbReference>
<evidence type="ECO:0000313" key="2">
    <source>
        <dbReference type="EMBL" id="EEE69450.1"/>
    </source>
</evidence>
<feature type="compositionally biased region" description="Polar residues" evidence="1">
    <location>
        <begin position="41"/>
        <end position="50"/>
    </location>
</feature>
<organism evidence="2">
    <name type="scientific">Oryza sativa subsp. japonica</name>
    <name type="common">Rice</name>
    <dbReference type="NCBI Taxonomy" id="39947"/>
    <lineage>
        <taxon>Eukaryota</taxon>
        <taxon>Viridiplantae</taxon>
        <taxon>Streptophyta</taxon>
        <taxon>Embryophyta</taxon>
        <taxon>Tracheophyta</taxon>
        <taxon>Spermatophyta</taxon>
        <taxon>Magnoliopsida</taxon>
        <taxon>Liliopsida</taxon>
        <taxon>Poales</taxon>
        <taxon>Poaceae</taxon>
        <taxon>BOP clade</taxon>
        <taxon>Oryzoideae</taxon>
        <taxon>Oryzeae</taxon>
        <taxon>Oryzinae</taxon>
        <taxon>Oryza</taxon>
        <taxon>Oryza sativa</taxon>
    </lineage>
</organism>
<feature type="region of interest" description="Disordered" evidence="1">
    <location>
        <begin position="17"/>
        <end position="71"/>
    </location>
</feature>
<accession>B9G2V3</accession>
<reference evidence="2" key="2">
    <citation type="submission" date="2008-12" db="EMBL/GenBank/DDBJ databases">
        <title>Improved gene annotation of the rice (Oryza sativa) genomes.</title>
        <authorList>
            <person name="Wang J."/>
            <person name="Li R."/>
            <person name="Fan W."/>
            <person name="Huang Q."/>
            <person name="Zhang J."/>
            <person name="Zhou Y."/>
            <person name="Hu Y."/>
            <person name="Zi S."/>
            <person name="Li J."/>
            <person name="Ni P."/>
            <person name="Zheng H."/>
            <person name="Zhang Y."/>
            <person name="Zhao M."/>
            <person name="Hao Q."/>
            <person name="McDermott J."/>
            <person name="Samudrala R."/>
            <person name="Kristiansen K."/>
            <person name="Wong G.K.-S."/>
        </authorList>
    </citation>
    <scope>NUCLEOTIDE SEQUENCE</scope>
</reference>
<sequence>MTTIANPVVVMAKPLLPSSLRPPQHLTGATHGPPDLAMGAKSSSRHSQTDVARAPYHHPPQQPGRAAAHRPLAGGTALVHRCPRCCILRVRESLAAAVLADAWLAGGSLRRQRGGGWRESVVTAVGFGAPSVSPRDGSAQKGAESNHLSYSLLRD</sequence>
<gene>
    <name evidence="2" type="ORF">OsJ_28850</name>
</gene>
<dbReference type="EMBL" id="CM000146">
    <property type="protein sequence ID" value="EEE69450.1"/>
    <property type="molecule type" value="Genomic_DNA"/>
</dbReference>
<dbReference type="AlphaFoldDB" id="B9G2V3"/>
<proteinExistence type="predicted"/>